<dbReference type="Proteomes" id="UP000501690">
    <property type="component" value="Linkage Group LG3"/>
</dbReference>
<gene>
    <name evidence="1" type="ORF">DEO72_LG3g385</name>
</gene>
<protein>
    <submittedName>
        <fullName evidence="1">Uncharacterized protein</fullName>
    </submittedName>
</protein>
<dbReference type="EMBL" id="CP039347">
    <property type="protein sequence ID" value="QCD85864.1"/>
    <property type="molecule type" value="Genomic_DNA"/>
</dbReference>
<sequence length="79" mass="9216">MSSYSQNCCRRKLLSDTVRRDPRNVISMHKKSRYAAVNQMNDSISFTAKTLRYHQRQENMTTSSVNLVGEWLSDSMLIE</sequence>
<keyword evidence="2" id="KW-1185">Reference proteome</keyword>
<organism evidence="1 2">
    <name type="scientific">Vigna unguiculata</name>
    <name type="common">Cowpea</name>
    <dbReference type="NCBI Taxonomy" id="3917"/>
    <lineage>
        <taxon>Eukaryota</taxon>
        <taxon>Viridiplantae</taxon>
        <taxon>Streptophyta</taxon>
        <taxon>Embryophyta</taxon>
        <taxon>Tracheophyta</taxon>
        <taxon>Spermatophyta</taxon>
        <taxon>Magnoliopsida</taxon>
        <taxon>eudicotyledons</taxon>
        <taxon>Gunneridae</taxon>
        <taxon>Pentapetalae</taxon>
        <taxon>rosids</taxon>
        <taxon>fabids</taxon>
        <taxon>Fabales</taxon>
        <taxon>Fabaceae</taxon>
        <taxon>Papilionoideae</taxon>
        <taxon>50 kb inversion clade</taxon>
        <taxon>NPAAA clade</taxon>
        <taxon>indigoferoid/millettioid clade</taxon>
        <taxon>Phaseoleae</taxon>
        <taxon>Vigna</taxon>
    </lineage>
</organism>
<reference evidence="1 2" key="1">
    <citation type="submission" date="2019-04" db="EMBL/GenBank/DDBJ databases">
        <title>An improved genome assembly and genetic linkage map for asparagus bean, Vigna unguiculata ssp. sesquipedialis.</title>
        <authorList>
            <person name="Xia Q."/>
            <person name="Zhang R."/>
            <person name="Dong Y."/>
        </authorList>
    </citation>
    <scope>NUCLEOTIDE SEQUENCE [LARGE SCALE GENOMIC DNA]</scope>
    <source>
        <tissue evidence="1">Leaf</tissue>
    </source>
</reference>
<dbReference type="AlphaFoldDB" id="A0A4D6LC23"/>
<evidence type="ECO:0000313" key="1">
    <source>
        <dbReference type="EMBL" id="QCD85864.1"/>
    </source>
</evidence>
<name>A0A4D6LC23_VIGUN</name>
<accession>A0A4D6LC23</accession>
<evidence type="ECO:0000313" key="2">
    <source>
        <dbReference type="Proteomes" id="UP000501690"/>
    </source>
</evidence>
<proteinExistence type="predicted"/>